<feature type="compositionally biased region" description="Acidic residues" evidence="1">
    <location>
        <begin position="219"/>
        <end position="229"/>
    </location>
</feature>
<dbReference type="STRING" id="1544416.Cocul_00860"/>
<sequence>MSTRDIDREMVEALRMLRRAVVSQRVQARRARLVPAGPNMAARMTTGALLGEVTRRGYAVGDPRREVYAREFERRHLPETASFVRQQEDEYHESYGSRGSEVASTVAVTAGAAMLAGVLEERMNDVGLAEQARWDVVEADVENFLEETPGGDDVLDAVEVEPVTMEEMAQDFAFLGLDEELVAAAEFAGGFDEMALPEAIAVPQEKDESLSGFNHDLDEALEQDSENIL</sequence>
<accession>A0A0Q0Z3X8</accession>
<dbReference type="PATRIC" id="fig|1544416.3.peg.859"/>
<dbReference type="EMBL" id="LKST01000002">
    <property type="protein sequence ID" value="KQB84064.1"/>
    <property type="molecule type" value="Genomic_DNA"/>
</dbReference>
<dbReference type="AlphaFoldDB" id="A0A0Q0Z3X8"/>
<name>A0A0Q0Z3X8_9CORY</name>
<evidence type="ECO:0000313" key="2">
    <source>
        <dbReference type="EMBL" id="KQB84064.1"/>
    </source>
</evidence>
<evidence type="ECO:0000256" key="1">
    <source>
        <dbReference type="SAM" id="MobiDB-lite"/>
    </source>
</evidence>
<organism evidence="2 3">
    <name type="scientific">Corynebacterium oculi</name>
    <dbReference type="NCBI Taxonomy" id="1544416"/>
    <lineage>
        <taxon>Bacteria</taxon>
        <taxon>Bacillati</taxon>
        <taxon>Actinomycetota</taxon>
        <taxon>Actinomycetes</taxon>
        <taxon>Mycobacteriales</taxon>
        <taxon>Corynebacteriaceae</taxon>
        <taxon>Corynebacterium</taxon>
    </lineage>
</organism>
<proteinExistence type="predicted"/>
<feature type="region of interest" description="Disordered" evidence="1">
    <location>
        <begin position="205"/>
        <end position="229"/>
    </location>
</feature>
<gene>
    <name evidence="2" type="ORF">Cocul_00860</name>
</gene>
<comment type="caution">
    <text evidence="2">The sequence shown here is derived from an EMBL/GenBank/DDBJ whole genome shotgun (WGS) entry which is preliminary data.</text>
</comment>
<dbReference type="Proteomes" id="UP000050517">
    <property type="component" value="Unassembled WGS sequence"/>
</dbReference>
<keyword evidence="3" id="KW-1185">Reference proteome</keyword>
<evidence type="ECO:0000313" key="3">
    <source>
        <dbReference type="Proteomes" id="UP000050517"/>
    </source>
</evidence>
<protein>
    <submittedName>
        <fullName evidence="2">Uncharacterized protein</fullName>
    </submittedName>
</protein>
<reference evidence="2 3" key="1">
    <citation type="submission" date="2015-10" db="EMBL/GenBank/DDBJ databases">
        <title>Corynebacteirum lowii and Corynebacterium oculi species nova, derived from human clinical disease and and emended description of Corynebacterium mastiditis.</title>
        <authorList>
            <person name="Bernard K."/>
            <person name="Pacheco A.L."/>
            <person name="Mcdougall C."/>
            <person name="Burtx T."/>
            <person name="Weibe D."/>
            <person name="Tyler S."/>
            <person name="Olson A.B."/>
            <person name="Cnockaert M."/>
            <person name="Eguchi H."/>
            <person name="Kuwahara T."/>
            <person name="Nakayama-Imaohji H."/>
            <person name="Boudewijins M."/>
            <person name="Van Hoecke F."/>
            <person name="Bernier A.-M."/>
            <person name="Vandamme P."/>
        </authorList>
    </citation>
    <scope>NUCLEOTIDE SEQUENCE [LARGE SCALE GENOMIC DNA]</scope>
    <source>
        <strain evidence="2 3">NML 130210</strain>
    </source>
</reference>
<dbReference type="RefSeq" id="WP_055122070.1">
    <property type="nucleotide sequence ID" value="NZ_LKST01000002.1"/>
</dbReference>